<reference evidence="3 4" key="1">
    <citation type="submission" date="2023-01" db="EMBL/GenBank/DDBJ databases">
        <title>Analysis of 21 Apiospora genomes using comparative genomics revels a genus with tremendous synthesis potential of carbohydrate active enzymes and secondary metabolites.</title>
        <authorList>
            <person name="Sorensen T."/>
        </authorList>
    </citation>
    <scope>NUCLEOTIDE SEQUENCE [LARGE SCALE GENOMIC DNA]</scope>
    <source>
        <strain evidence="3 4">CBS 20057</strain>
    </source>
</reference>
<gene>
    <name evidence="3" type="ORF">PG991_010346</name>
</gene>
<keyword evidence="1" id="KW-0175">Coiled coil</keyword>
<sequence>MERRDIDGEWESVIGPMPIDHPIGKVAYDRWGISIYEHTYDGLVATRLPRPALTKTGRVAKKQSKKPQKQPHAYWKAQCAFRGLSPKGSIVQLQERLEGHEFDPMLEEFKALEAKAMTEFTAKNDQAVEDMWIREMTDEQKMATDLRRYLVETFPAGATSPEAVVVQGTRSSGHSWARGVQNLARDLGLEARIVEVTPDPDEPFEVADRRWVVVGPKKPGVVRATRPVLQTTEKRQVEKHQRQDAEMAREEARAAEQQQELRAALDKCEDWDVTGTYKISCPHIEEEWSNLTEGQDLTIAVYRERTPKGIQMYAKFDFIVAAGVFRFERHRKDTKVSAPSRDDTKKRKREQNSEDGEESEVEEENSEDGSIEEEELEVSDEPSRSPTPEAFYFGSIPLPSAECRTWNYRWRGNDMGTNEIHLYSDQRLFEVKWYGPRAEKLKGTFGGDFVKDCTFTGVKIGVGADLEDINIAEEWTDRNEHAHYLASRW</sequence>
<proteinExistence type="predicted"/>
<organism evidence="3 4">
    <name type="scientific">Apiospora marii</name>
    <dbReference type="NCBI Taxonomy" id="335849"/>
    <lineage>
        <taxon>Eukaryota</taxon>
        <taxon>Fungi</taxon>
        <taxon>Dikarya</taxon>
        <taxon>Ascomycota</taxon>
        <taxon>Pezizomycotina</taxon>
        <taxon>Sordariomycetes</taxon>
        <taxon>Xylariomycetidae</taxon>
        <taxon>Amphisphaeriales</taxon>
        <taxon>Apiosporaceae</taxon>
        <taxon>Apiospora</taxon>
    </lineage>
</organism>
<protein>
    <submittedName>
        <fullName evidence="3">Uncharacterized protein</fullName>
    </submittedName>
</protein>
<feature type="region of interest" description="Disordered" evidence="2">
    <location>
        <begin position="332"/>
        <end position="391"/>
    </location>
</feature>
<evidence type="ECO:0000313" key="4">
    <source>
        <dbReference type="Proteomes" id="UP001396898"/>
    </source>
</evidence>
<dbReference type="Proteomes" id="UP001396898">
    <property type="component" value="Unassembled WGS sequence"/>
</dbReference>
<name>A0ABR1RI80_9PEZI</name>
<accession>A0ABR1RI80</accession>
<feature type="coiled-coil region" evidence="1">
    <location>
        <begin position="238"/>
        <end position="267"/>
    </location>
</feature>
<evidence type="ECO:0000313" key="3">
    <source>
        <dbReference type="EMBL" id="KAK8012971.1"/>
    </source>
</evidence>
<feature type="compositionally biased region" description="Acidic residues" evidence="2">
    <location>
        <begin position="353"/>
        <end position="380"/>
    </location>
</feature>
<comment type="caution">
    <text evidence="3">The sequence shown here is derived from an EMBL/GenBank/DDBJ whole genome shotgun (WGS) entry which is preliminary data.</text>
</comment>
<feature type="compositionally biased region" description="Basic and acidic residues" evidence="2">
    <location>
        <begin position="332"/>
        <end position="345"/>
    </location>
</feature>
<keyword evidence="4" id="KW-1185">Reference proteome</keyword>
<evidence type="ECO:0000256" key="1">
    <source>
        <dbReference type="SAM" id="Coils"/>
    </source>
</evidence>
<evidence type="ECO:0000256" key="2">
    <source>
        <dbReference type="SAM" id="MobiDB-lite"/>
    </source>
</evidence>
<dbReference type="EMBL" id="JAQQWI010000015">
    <property type="protein sequence ID" value="KAK8012971.1"/>
    <property type="molecule type" value="Genomic_DNA"/>
</dbReference>